<proteinExistence type="inferred from homology"/>
<keyword evidence="12" id="KW-1185">Reference proteome</keyword>
<evidence type="ECO:0000256" key="7">
    <source>
        <dbReference type="ARBA" id="ARBA00023136"/>
    </source>
</evidence>
<keyword evidence="3" id="KW-1003">Cell membrane</keyword>
<evidence type="ECO:0000256" key="5">
    <source>
        <dbReference type="ARBA" id="ARBA00022692"/>
    </source>
</evidence>
<comment type="subcellular location">
    <subcellularLocation>
        <location evidence="1">Cell inner membrane</location>
        <topology evidence="1">Multi-pass membrane protein</topology>
    </subcellularLocation>
</comment>
<dbReference type="Pfam" id="PF04290">
    <property type="entry name" value="DctQ"/>
    <property type="match status" value="1"/>
</dbReference>
<dbReference type="EMBL" id="JBHTKK010000014">
    <property type="protein sequence ID" value="MFD1066803.1"/>
    <property type="molecule type" value="Genomic_DNA"/>
</dbReference>
<evidence type="ECO:0000256" key="1">
    <source>
        <dbReference type="ARBA" id="ARBA00004429"/>
    </source>
</evidence>
<comment type="similarity">
    <text evidence="8">Belongs to the TRAP transporter small permease family.</text>
</comment>
<feature type="transmembrane region" description="Helical" evidence="9">
    <location>
        <begin position="16"/>
        <end position="38"/>
    </location>
</feature>
<evidence type="ECO:0000259" key="10">
    <source>
        <dbReference type="Pfam" id="PF04290"/>
    </source>
</evidence>
<feature type="domain" description="Tripartite ATP-independent periplasmic transporters DctQ component" evidence="10">
    <location>
        <begin position="27"/>
        <end position="155"/>
    </location>
</feature>
<evidence type="ECO:0000256" key="8">
    <source>
        <dbReference type="ARBA" id="ARBA00038436"/>
    </source>
</evidence>
<evidence type="ECO:0000313" key="12">
    <source>
        <dbReference type="Proteomes" id="UP001597041"/>
    </source>
</evidence>
<keyword evidence="6 9" id="KW-1133">Transmembrane helix</keyword>
<keyword evidence="5 9" id="KW-0812">Transmembrane</keyword>
<keyword evidence="2" id="KW-0813">Transport</keyword>
<sequence>MQTLRKMDEIWEKIEAGILSITIISISLMLVGNTISRYFFSKSWPFTEELGKMGIIILTFMGLGYAARKGMHIEMSGFYDLMSEKARRILGIFINLISALVLVFCTYLGMKYIQHLYTLGQVSTILRIPLYLTMMFVPIGFFLASIRYFVNFGKRMKENVQDSV</sequence>
<dbReference type="InterPro" id="IPR007387">
    <property type="entry name" value="TRAP_DctQ"/>
</dbReference>
<reference evidence="12" key="1">
    <citation type="journal article" date="2019" name="Int. J. Syst. Evol. Microbiol.">
        <title>The Global Catalogue of Microorganisms (GCM) 10K type strain sequencing project: providing services to taxonomists for standard genome sequencing and annotation.</title>
        <authorList>
            <consortium name="The Broad Institute Genomics Platform"/>
            <consortium name="The Broad Institute Genome Sequencing Center for Infectious Disease"/>
            <person name="Wu L."/>
            <person name="Ma J."/>
        </authorList>
    </citation>
    <scope>NUCLEOTIDE SEQUENCE [LARGE SCALE GENOMIC DNA]</scope>
    <source>
        <strain evidence="12">CCUG 56608</strain>
    </source>
</reference>
<feature type="transmembrane region" description="Helical" evidence="9">
    <location>
        <begin position="89"/>
        <end position="110"/>
    </location>
</feature>
<keyword evidence="4" id="KW-0997">Cell inner membrane</keyword>
<organism evidence="11 12">
    <name type="scientific">Oceanobacillus locisalsi</name>
    <dbReference type="NCBI Taxonomy" id="546107"/>
    <lineage>
        <taxon>Bacteria</taxon>
        <taxon>Bacillati</taxon>
        <taxon>Bacillota</taxon>
        <taxon>Bacilli</taxon>
        <taxon>Bacillales</taxon>
        <taxon>Bacillaceae</taxon>
        <taxon>Oceanobacillus</taxon>
    </lineage>
</organism>
<evidence type="ECO:0000313" key="11">
    <source>
        <dbReference type="EMBL" id="MFD1066803.1"/>
    </source>
</evidence>
<feature type="transmembrane region" description="Helical" evidence="9">
    <location>
        <begin position="130"/>
        <end position="150"/>
    </location>
</feature>
<feature type="transmembrane region" description="Helical" evidence="9">
    <location>
        <begin position="50"/>
        <end position="68"/>
    </location>
</feature>
<comment type="caution">
    <text evidence="11">The sequence shown here is derived from an EMBL/GenBank/DDBJ whole genome shotgun (WGS) entry which is preliminary data.</text>
</comment>
<evidence type="ECO:0000256" key="6">
    <source>
        <dbReference type="ARBA" id="ARBA00022989"/>
    </source>
</evidence>
<accession>A0ABW3NI67</accession>
<evidence type="ECO:0000256" key="9">
    <source>
        <dbReference type="SAM" id="Phobius"/>
    </source>
</evidence>
<name>A0ABW3NI67_9BACI</name>
<evidence type="ECO:0000256" key="3">
    <source>
        <dbReference type="ARBA" id="ARBA00022475"/>
    </source>
</evidence>
<gene>
    <name evidence="11" type="ORF">ACFQ19_12265</name>
</gene>
<dbReference type="InterPro" id="IPR055348">
    <property type="entry name" value="DctQ"/>
</dbReference>
<evidence type="ECO:0000256" key="4">
    <source>
        <dbReference type="ARBA" id="ARBA00022519"/>
    </source>
</evidence>
<evidence type="ECO:0000256" key="2">
    <source>
        <dbReference type="ARBA" id="ARBA00022448"/>
    </source>
</evidence>
<dbReference type="Proteomes" id="UP001597041">
    <property type="component" value="Unassembled WGS sequence"/>
</dbReference>
<dbReference type="PANTHER" id="PTHR35011">
    <property type="entry name" value="2,3-DIKETO-L-GULONATE TRAP TRANSPORTER SMALL PERMEASE PROTEIN YIAM"/>
    <property type="match status" value="1"/>
</dbReference>
<keyword evidence="7 9" id="KW-0472">Membrane</keyword>
<dbReference type="RefSeq" id="WP_379592468.1">
    <property type="nucleotide sequence ID" value="NZ_JBHTKK010000014.1"/>
</dbReference>
<protein>
    <submittedName>
        <fullName evidence="11">TRAP transporter small permease</fullName>
    </submittedName>
</protein>